<dbReference type="PROSITE" id="PS50928">
    <property type="entry name" value="ABC_TM1"/>
    <property type="match status" value="1"/>
</dbReference>
<feature type="transmembrane region" description="Helical" evidence="7">
    <location>
        <begin position="174"/>
        <end position="194"/>
    </location>
</feature>
<feature type="domain" description="ABC transmembrane type-1" evidence="8">
    <location>
        <begin position="95"/>
        <end position="300"/>
    </location>
</feature>
<organism evidence="9 10">
    <name type="scientific">Halobacterium jilantaiense</name>
    <dbReference type="NCBI Taxonomy" id="355548"/>
    <lineage>
        <taxon>Archaea</taxon>
        <taxon>Methanobacteriati</taxon>
        <taxon>Methanobacteriota</taxon>
        <taxon>Stenosarchaea group</taxon>
        <taxon>Halobacteria</taxon>
        <taxon>Halobacteriales</taxon>
        <taxon>Halobacteriaceae</taxon>
        <taxon>Halobacterium</taxon>
    </lineage>
</organism>
<keyword evidence="2 7" id="KW-0813">Transport</keyword>
<evidence type="ECO:0000256" key="4">
    <source>
        <dbReference type="ARBA" id="ARBA00022692"/>
    </source>
</evidence>
<dbReference type="InterPro" id="IPR045621">
    <property type="entry name" value="BPD_transp_1_N"/>
</dbReference>
<dbReference type="Pfam" id="PF00528">
    <property type="entry name" value="BPD_transp_1"/>
    <property type="match status" value="1"/>
</dbReference>
<protein>
    <submittedName>
        <fullName evidence="9">Peptide/nickel transport system permease protein</fullName>
    </submittedName>
</protein>
<feature type="transmembrane region" description="Helical" evidence="7">
    <location>
        <begin position="239"/>
        <end position="263"/>
    </location>
</feature>
<dbReference type="Pfam" id="PF19300">
    <property type="entry name" value="BPD_transp_1_N"/>
    <property type="match status" value="1"/>
</dbReference>
<sequence>MWRYIAKRTGHAIFVMWMVATTVFVGLRSVPGGPVRAMLGQEATPEAVASLRADLGLDQPLHVQYVDWLGGMLSGDFGRSITSSETVGALIGSAAPKTVSIAAFGVVLGLAVAIPAGIIGATRRNEPADYATTVGAFVGISMPAFFIGILLAIVFGVQLGWFPVVGYTPLSEGVVPWLESIVLPGIAVGLPYAAGVTRMMRSSLIEILDEQYMRTAVAKGISSRVQLYKHALQNAMIPVVTIAGIQLALVLGGSVTVEIVFGIQGLGRLLVNSILERNYPVTQMTILLVAGIFVFMNLLVDIAYTAIDPRIRYGGEQS</sequence>
<comment type="similarity">
    <text evidence="7">Belongs to the binding-protein-dependent transport system permease family.</text>
</comment>
<dbReference type="InterPro" id="IPR035906">
    <property type="entry name" value="MetI-like_sf"/>
</dbReference>
<dbReference type="OrthoDB" id="44105at2157"/>
<dbReference type="GO" id="GO:0071916">
    <property type="term" value="F:dipeptide transmembrane transporter activity"/>
    <property type="evidence" value="ECO:0007669"/>
    <property type="project" value="TreeGrafter"/>
</dbReference>
<keyword evidence="3" id="KW-1003">Cell membrane</keyword>
<feature type="transmembrane region" description="Helical" evidence="7">
    <location>
        <begin position="101"/>
        <end position="122"/>
    </location>
</feature>
<proteinExistence type="inferred from homology"/>
<accession>A0A1I0P5V9</accession>
<evidence type="ECO:0000313" key="10">
    <source>
        <dbReference type="Proteomes" id="UP000198518"/>
    </source>
</evidence>
<dbReference type="CDD" id="cd06261">
    <property type="entry name" value="TM_PBP2"/>
    <property type="match status" value="1"/>
</dbReference>
<evidence type="ECO:0000256" key="6">
    <source>
        <dbReference type="ARBA" id="ARBA00023136"/>
    </source>
</evidence>
<evidence type="ECO:0000313" key="9">
    <source>
        <dbReference type="EMBL" id="SEW09430.1"/>
    </source>
</evidence>
<gene>
    <name evidence="9" type="ORF">SAMN04487945_1403</name>
</gene>
<dbReference type="EMBL" id="FOJA01000001">
    <property type="protein sequence ID" value="SEW09430.1"/>
    <property type="molecule type" value="Genomic_DNA"/>
</dbReference>
<dbReference type="STRING" id="355548.SAMN04487945_1403"/>
<comment type="subcellular location">
    <subcellularLocation>
        <location evidence="1 7">Cell membrane</location>
        <topology evidence="1 7">Multi-pass membrane protein</topology>
    </subcellularLocation>
</comment>
<keyword evidence="5 7" id="KW-1133">Transmembrane helix</keyword>
<keyword evidence="10" id="KW-1185">Reference proteome</keyword>
<dbReference type="PANTHER" id="PTHR43163:SF6">
    <property type="entry name" value="DIPEPTIDE TRANSPORT SYSTEM PERMEASE PROTEIN DPPB-RELATED"/>
    <property type="match status" value="1"/>
</dbReference>
<dbReference type="Proteomes" id="UP000198518">
    <property type="component" value="Unassembled WGS sequence"/>
</dbReference>
<evidence type="ECO:0000256" key="7">
    <source>
        <dbReference type="RuleBase" id="RU363032"/>
    </source>
</evidence>
<reference evidence="9 10" key="1">
    <citation type="submission" date="2016-10" db="EMBL/GenBank/DDBJ databases">
        <authorList>
            <person name="de Groot N.N."/>
        </authorList>
    </citation>
    <scope>NUCLEOTIDE SEQUENCE [LARGE SCALE GENOMIC DNA]</scope>
    <source>
        <strain evidence="9 10">CGMCC 1.5337</strain>
    </source>
</reference>
<dbReference type="SUPFAM" id="SSF161098">
    <property type="entry name" value="MetI-like"/>
    <property type="match status" value="1"/>
</dbReference>
<dbReference type="PANTHER" id="PTHR43163">
    <property type="entry name" value="DIPEPTIDE TRANSPORT SYSTEM PERMEASE PROTEIN DPPB-RELATED"/>
    <property type="match status" value="1"/>
</dbReference>
<evidence type="ECO:0000256" key="2">
    <source>
        <dbReference type="ARBA" id="ARBA00022448"/>
    </source>
</evidence>
<dbReference type="AlphaFoldDB" id="A0A1I0P5V9"/>
<feature type="transmembrane region" description="Helical" evidence="7">
    <location>
        <begin position="134"/>
        <end position="162"/>
    </location>
</feature>
<evidence type="ECO:0000256" key="5">
    <source>
        <dbReference type="ARBA" id="ARBA00022989"/>
    </source>
</evidence>
<dbReference type="GO" id="GO:0005886">
    <property type="term" value="C:plasma membrane"/>
    <property type="evidence" value="ECO:0007669"/>
    <property type="project" value="UniProtKB-SubCell"/>
</dbReference>
<keyword evidence="4 7" id="KW-0812">Transmembrane</keyword>
<name>A0A1I0P5V9_9EURY</name>
<dbReference type="InterPro" id="IPR000515">
    <property type="entry name" value="MetI-like"/>
</dbReference>
<evidence type="ECO:0000256" key="3">
    <source>
        <dbReference type="ARBA" id="ARBA00022475"/>
    </source>
</evidence>
<feature type="transmembrane region" description="Helical" evidence="7">
    <location>
        <begin position="12"/>
        <end position="30"/>
    </location>
</feature>
<dbReference type="Gene3D" id="1.10.3720.10">
    <property type="entry name" value="MetI-like"/>
    <property type="match status" value="1"/>
</dbReference>
<feature type="transmembrane region" description="Helical" evidence="7">
    <location>
        <begin position="283"/>
        <end position="304"/>
    </location>
</feature>
<evidence type="ECO:0000259" key="8">
    <source>
        <dbReference type="PROSITE" id="PS50928"/>
    </source>
</evidence>
<keyword evidence="6 7" id="KW-0472">Membrane</keyword>
<evidence type="ECO:0000256" key="1">
    <source>
        <dbReference type="ARBA" id="ARBA00004651"/>
    </source>
</evidence>
<dbReference type="RefSeq" id="WP_089668632.1">
    <property type="nucleotide sequence ID" value="NZ_FOJA01000001.1"/>
</dbReference>